<dbReference type="Gene3D" id="1.20.1250.20">
    <property type="entry name" value="MFS general substrate transporter like domains"/>
    <property type="match status" value="1"/>
</dbReference>
<organism evidence="2 3">
    <name type="scientific">Massilia niabensis</name>
    <dbReference type="NCBI Taxonomy" id="544910"/>
    <lineage>
        <taxon>Bacteria</taxon>
        <taxon>Pseudomonadati</taxon>
        <taxon>Pseudomonadota</taxon>
        <taxon>Betaproteobacteria</taxon>
        <taxon>Burkholderiales</taxon>
        <taxon>Oxalobacteraceae</taxon>
        <taxon>Telluria group</taxon>
        <taxon>Massilia</taxon>
    </lineage>
</organism>
<accession>A0ABW0L6Q2</accession>
<reference evidence="3" key="1">
    <citation type="journal article" date="2019" name="Int. J. Syst. Evol. Microbiol.">
        <title>The Global Catalogue of Microorganisms (GCM) 10K type strain sequencing project: providing services to taxonomists for standard genome sequencing and annotation.</title>
        <authorList>
            <consortium name="The Broad Institute Genomics Platform"/>
            <consortium name="The Broad Institute Genome Sequencing Center for Infectious Disease"/>
            <person name="Wu L."/>
            <person name="Ma J."/>
        </authorList>
    </citation>
    <scope>NUCLEOTIDE SEQUENCE [LARGE SCALE GENOMIC DNA]</scope>
    <source>
        <strain evidence="3">KACC 12649</strain>
    </source>
</reference>
<proteinExistence type="predicted"/>
<gene>
    <name evidence="2" type="ORF">ACFPN5_11940</name>
</gene>
<sequence length="77" mass="7241">YATAIRATGVGASVSVGRLGAMAGPLVAGQVLAAGSGVAGVMLSAAPGLVVAAICAWKLSQGLDPGRAQGGPIAQAR</sequence>
<keyword evidence="1" id="KW-0472">Membrane</keyword>
<dbReference type="InterPro" id="IPR036259">
    <property type="entry name" value="MFS_trans_sf"/>
</dbReference>
<dbReference type="SUPFAM" id="SSF103473">
    <property type="entry name" value="MFS general substrate transporter"/>
    <property type="match status" value="1"/>
</dbReference>
<protein>
    <submittedName>
        <fullName evidence="2">3-(3-hydroxy-phenyl)propionate transporter MhpT</fullName>
    </submittedName>
</protein>
<comment type="caution">
    <text evidence="2">The sequence shown here is derived from an EMBL/GenBank/DDBJ whole genome shotgun (WGS) entry which is preliminary data.</text>
</comment>
<evidence type="ECO:0000313" key="3">
    <source>
        <dbReference type="Proteomes" id="UP001596050"/>
    </source>
</evidence>
<feature type="transmembrane region" description="Helical" evidence="1">
    <location>
        <begin position="31"/>
        <end position="57"/>
    </location>
</feature>
<dbReference type="EMBL" id="JBHSMU010000013">
    <property type="protein sequence ID" value="MFC5460517.1"/>
    <property type="molecule type" value="Genomic_DNA"/>
</dbReference>
<name>A0ABW0L6Q2_9BURK</name>
<keyword evidence="1" id="KW-0812">Transmembrane</keyword>
<keyword evidence="1" id="KW-1133">Transmembrane helix</keyword>
<dbReference type="Proteomes" id="UP001596050">
    <property type="component" value="Unassembled WGS sequence"/>
</dbReference>
<evidence type="ECO:0000256" key="1">
    <source>
        <dbReference type="SAM" id="Phobius"/>
    </source>
</evidence>
<feature type="non-terminal residue" evidence="2">
    <location>
        <position position="1"/>
    </location>
</feature>
<keyword evidence="3" id="KW-1185">Reference proteome</keyword>
<evidence type="ECO:0000313" key="2">
    <source>
        <dbReference type="EMBL" id="MFC5460517.1"/>
    </source>
</evidence>